<dbReference type="RefSeq" id="WP_344113186.1">
    <property type="nucleotide sequence ID" value="NZ_BAAANE010000007.1"/>
</dbReference>
<dbReference type="InterPro" id="IPR004304">
    <property type="entry name" value="FmdA_AmdA"/>
</dbReference>
<feature type="region of interest" description="Disordered" evidence="1">
    <location>
        <begin position="1"/>
        <end position="20"/>
    </location>
</feature>
<dbReference type="PANTHER" id="PTHR31891">
    <property type="entry name" value="FORMAMIDASE C869.04-RELATED"/>
    <property type="match status" value="1"/>
</dbReference>
<name>A0ABN2FFS5_9ACTN</name>
<dbReference type="Gene3D" id="2.60.120.580">
    <property type="entry name" value="Acetamidase/Formamidase-like domains"/>
    <property type="match status" value="2"/>
</dbReference>
<evidence type="ECO:0000256" key="1">
    <source>
        <dbReference type="SAM" id="MobiDB-lite"/>
    </source>
</evidence>
<dbReference type="PANTHER" id="PTHR31891:SF1">
    <property type="entry name" value="FORMAMIDASE C869.04-RELATED"/>
    <property type="match status" value="1"/>
</dbReference>
<dbReference type="Gene3D" id="3.10.28.20">
    <property type="entry name" value="Acetamidase/Formamidase-like domains"/>
    <property type="match status" value="1"/>
</dbReference>
<protein>
    <submittedName>
        <fullName evidence="2">Acetamidase/formamidase family protein</fullName>
    </submittedName>
</protein>
<gene>
    <name evidence="2" type="ORF">GCM10009744_39490</name>
</gene>
<evidence type="ECO:0000313" key="2">
    <source>
        <dbReference type="EMBL" id="GAA1644916.1"/>
    </source>
</evidence>
<keyword evidence="3" id="KW-1185">Reference proteome</keyword>
<reference evidence="2 3" key="1">
    <citation type="journal article" date="2019" name="Int. J. Syst. Evol. Microbiol.">
        <title>The Global Catalogue of Microorganisms (GCM) 10K type strain sequencing project: providing services to taxonomists for standard genome sequencing and annotation.</title>
        <authorList>
            <consortium name="The Broad Institute Genomics Platform"/>
            <consortium name="The Broad Institute Genome Sequencing Center for Infectious Disease"/>
            <person name="Wu L."/>
            <person name="Ma J."/>
        </authorList>
    </citation>
    <scope>NUCLEOTIDE SEQUENCE [LARGE SCALE GENOMIC DNA]</scope>
    <source>
        <strain evidence="2 3">JCM 14306</strain>
    </source>
</reference>
<dbReference type="EMBL" id="BAAANE010000007">
    <property type="protein sequence ID" value="GAA1644916.1"/>
    <property type="molecule type" value="Genomic_DNA"/>
</dbReference>
<sequence>MQPTTSSGRNESTEARSRLSRRRILQAAGAAGAGLTLGTALSTEGAAAAAPRGFGGGKPKYDVLLQATKENSLWGWFPIDRPSVLTVKSGTVVKINAVNQSGASAVGGPVAYFEALGVPADQVLPELIDISTIPRTPGSSGHVLTGPLYVEGAEPGDVLEIKILDLSPRVPYGINSTGPGSGVLSGLLAQRSTRLLTLDKHNEYYQFAPGIRIPFKPFAGITGVAPPADAGFVSANPPNRWGGNLDIKDLTAGSTLFLPVFRPGAQFYIGDTHGAQGHGEIDQTAIEHSMSFTAQFTVRKGASLVYPRAELPDHMVTTGINADLDTALQMAATEAINYLREVTKGALSAADAYALCSVAVDFVIAEAVDGNKLVAAYIPKSLLPKH</sequence>
<evidence type="ECO:0000313" key="3">
    <source>
        <dbReference type="Proteomes" id="UP001501319"/>
    </source>
</evidence>
<dbReference type="PROSITE" id="PS51318">
    <property type="entry name" value="TAT"/>
    <property type="match status" value="1"/>
</dbReference>
<accession>A0ABN2FFS5</accession>
<dbReference type="Pfam" id="PF03069">
    <property type="entry name" value="FmdA_AmdA"/>
    <property type="match status" value="2"/>
</dbReference>
<dbReference type="InterPro" id="IPR006311">
    <property type="entry name" value="TAT_signal"/>
</dbReference>
<organism evidence="2 3">
    <name type="scientific">Kribbella alba</name>
    <dbReference type="NCBI Taxonomy" id="190197"/>
    <lineage>
        <taxon>Bacteria</taxon>
        <taxon>Bacillati</taxon>
        <taxon>Actinomycetota</taxon>
        <taxon>Actinomycetes</taxon>
        <taxon>Propionibacteriales</taxon>
        <taxon>Kribbellaceae</taxon>
        <taxon>Kribbella</taxon>
    </lineage>
</organism>
<proteinExistence type="predicted"/>
<comment type="caution">
    <text evidence="2">The sequence shown here is derived from an EMBL/GenBank/DDBJ whole genome shotgun (WGS) entry which is preliminary data.</text>
</comment>
<dbReference type="SUPFAM" id="SSF141130">
    <property type="entry name" value="Acetamidase/Formamidase-like"/>
    <property type="match status" value="1"/>
</dbReference>
<feature type="compositionally biased region" description="Polar residues" evidence="1">
    <location>
        <begin position="1"/>
        <end position="10"/>
    </location>
</feature>
<dbReference type="Proteomes" id="UP001501319">
    <property type="component" value="Unassembled WGS sequence"/>
</dbReference>